<sequence length="206" mass="23833">MNCKISFCNYKKIALLKSLFFMVILPYILTGCGSKIKTDTTSNSRTEPIEEVSIRQIDENHYSLFTSITIDATTSEVWEVLTDFENMSIWSSTLQKIDGIKIEDGQDINIIYKVDGQNQIIPHNLIYSENKYYGWSDTIAVLPGIIDRHLYEVRKNGKSRTKFIQSDEFRGSNPNISNIDLARFVLPQYLTFNRELKAEVERRTNK</sequence>
<gene>
    <name evidence="2" type="ORF">GGR42_002531</name>
</gene>
<dbReference type="RefSeq" id="WP_167964638.1">
    <property type="nucleotide sequence ID" value="NZ_JAATJJ010000002.1"/>
</dbReference>
<keyword evidence="1" id="KW-0472">Membrane</keyword>
<dbReference type="InterPro" id="IPR023393">
    <property type="entry name" value="START-like_dom_sf"/>
</dbReference>
<dbReference type="InterPro" id="IPR019587">
    <property type="entry name" value="Polyketide_cyclase/dehydratase"/>
</dbReference>
<accession>A0A846QYP6</accession>
<dbReference type="EMBL" id="JAATJJ010000002">
    <property type="protein sequence ID" value="NJB72040.1"/>
    <property type="molecule type" value="Genomic_DNA"/>
</dbReference>
<keyword evidence="1" id="KW-1133">Transmembrane helix</keyword>
<reference evidence="2 3" key="1">
    <citation type="submission" date="2020-03" db="EMBL/GenBank/DDBJ databases">
        <title>Genomic Encyclopedia of Type Strains, Phase IV (KMG-IV): sequencing the most valuable type-strain genomes for metagenomic binning, comparative biology and taxonomic classification.</title>
        <authorList>
            <person name="Goeker M."/>
        </authorList>
    </citation>
    <scope>NUCLEOTIDE SEQUENCE [LARGE SCALE GENOMIC DNA]</scope>
    <source>
        <strain evidence="2 3">DSM 29762</strain>
    </source>
</reference>
<comment type="caution">
    <text evidence="2">The sequence shown here is derived from an EMBL/GenBank/DDBJ whole genome shotgun (WGS) entry which is preliminary data.</text>
</comment>
<dbReference type="SUPFAM" id="SSF55961">
    <property type="entry name" value="Bet v1-like"/>
    <property type="match status" value="1"/>
</dbReference>
<keyword evidence="1" id="KW-0812">Transmembrane</keyword>
<dbReference type="Proteomes" id="UP000590442">
    <property type="component" value="Unassembled WGS sequence"/>
</dbReference>
<dbReference type="PANTHER" id="PTHR36166">
    <property type="entry name" value="CHROMOSOME 9, WHOLE GENOME SHOTGUN SEQUENCE"/>
    <property type="match status" value="1"/>
</dbReference>
<protein>
    <submittedName>
        <fullName evidence="2">Uncharacterized protein</fullName>
    </submittedName>
</protein>
<feature type="transmembrane region" description="Helical" evidence="1">
    <location>
        <begin position="12"/>
        <end position="29"/>
    </location>
</feature>
<dbReference type="PANTHER" id="PTHR36166:SF1">
    <property type="entry name" value="SRPBCC DOMAIN-CONTAINING PROTEIN"/>
    <property type="match status" value="1"/>
</dbReference>
<evidence type="ECO:0000256" key="1">
    <source>
        <dbReference type="SAM" id="Phobius"/>
    </source>
</evidence>
<keyword evidence="3" id="KW-1185">Reference proteome</keyword>
<dbReference type="PROSITE" id="PS51257">
    <property type="entry name" value="PROKAR_LIPOPROTEIN"/>
    <property type="match status" value="1"/>
</dbReference>
<name>A0A846QYP6_9FLAO</name>
<dbReference type="Gene3D" id="3.30.530.20">
    <property type="match status" value="1"/>
</dbReference>
<evidence type="ECO:0000313" key="2">
    <source>
        <dbReference type="EMBL" id="NJB72040.1"/>
    </source>
</evidence>
<proteinExistence type="predicted"/>
<dbReference type="Pfam" id="PF10604">
    <property type="entry name" value="Polyketide_cyc2"/>
    <property type="match status" value="1"/>
</dbReference>
<organism evidence="2 3">
    <name type="scientific">Saonia flava</name>
    <dbReference type="NCBI Taxonomy" id="523696"/>
    <lineage>
        <taxon>Bacteria</taxon>
        <taxon>Pseudomonadati</taxon>
        <taxon>Bacteroidota</taxon>
        <taxon>Flavobacteriia</taxon>
        <taxon>Flavobacteriales</taxon>
        <taxon>Flavobacteriaceae</taxon>
        <taxon>Saonia</taxon>
    </lineage>
</organism>
<evidence type="ECO:0000313" key="3">
    <source>
        <dbReference type="Proteomes" id="UP000590442"/>
    </source>
</evidence>
<dbReference type="AlphaFoldDB" id="A0A846QYP6"/>